<dbReference type="Proteomes" id="UP000068447">
    <property type="component" value="Chromosome"/>
</dbReference>
<dbReference type="Gene3D" id="1.10.1510.10">
    <property type="entry name" value="Uncharacterised protein YqeY/AIM41 PF09424, N-terminal domain"/>
    <property type="match status" value="1"/>
</dbReference>
<dbReference type="RefSeq" id="WP_062481952.1">
    <property type="nucleotide sequence ID" value="NZ_CP013650.1"/>
</dbReference>
<gene>
    <name evidence="1" type="ORF">AT746_15330</name>
</gene>
<organism evidence="1 2">
    <name type="scientific">Lacimicrobium alkaliphilum</name>
    <dbReference type="NCBI Taxonomy" id="1526571"/>
    <lineage>
        <taxon>Bacteria</taxon>
        <taxon>Pseudomonadati</taxon>
        <taxon>Pseudomonadota</taxon>
        <taxon>Gammaproteobacteria</taxon>
        <taxon>Alteromonadales</taxon>
        <taxon>Alteromonadaceae</taxon>
        <taxon>Lacimicrobium</taxon>
    </lineage>
</organism>
<dbReference type="AlphaFoldDB" id="A0A0U3B2N7"/>
<dbReference type="GO" id="GO:0016740">
    <property type="term" value="F:transferase activity"/>
    <property type="evidence" value="ECO:0007669"/>
    <property type="project" value="UniProtKB-KW"/>
</dbReference>
<dbReference type="STRING" id="1526571.AT746_15330"/>
<dbReference type="PANTHER" id="PTHR28055">
    <property type="entry name" value="ALTERED INHERITANCE OF MITOCHONDRIA PROTEIN 41, MITOCHONDRIAL"/>
    <property type="match status" value="1"/>
</dbReference>
<protein>
    <submittedName>
        <fullName evidence="1">Glutamyl-tRNA amidotransferase</fullName>
    </submittedName>
</protein>
<dbReference type="Gene3D" id="1.10.10.410">
    <property type="match status" value="1"/>
</dbReference>
<evidence type="ECO:0000313" key="2">
    <source>
        <dbReference type="Proteomes" id="UP000068447"/>
    </source>
</evidence>
<dbReference type="InterPro" id="IPR023168">
    <property type="entry name" value="GatB_Yqey_C_2"/>
</dbReference>
<dbReference type="Pfam" id="PF09424">
    <property type="entry name" value="YqeY"/>
    <property type="match status" value="1"/>
</dbReference>
<dbReference type="EMBL" id="CP013650">
    <property type="protein sequence ID" value="ALS99496.1"/>
    <property type="molecule type" value="Genomic_DNA"/>
</dbReference>
<name>A0A0U3B2N7_9ALTE</name>
<dbReference type="OrthoDB" id="9788127at2"/>
<evidence type="ECO:0000313" key="1">
    <source>
        <dbReference type="EMBL" id="ALS99496.1"/>
    </source>
</evidence>
<proteinExistence type="predicted"/>
<keyword evidence="2" id="KW-1185">Reference proteome</keyword>
<dbReference type="KEGG" id="lal:AT746_15330"/>
<accession>A0A0U3B2N7</accession>
<dbReference type="PANTHER" id="PTHR28055:SF1">
    <property type="entry name" value="ALTERED INHERITANCE OF MITOCHONDRIA PROTEIN 41, MITOCHONDRIAL"/>
    <property type="match status" value="1"/>
</dbReference>
<dbReference type="InterPro" id="IPR019004">
    <property type="entry name" value="YqeY/Aim41"/>
</dbReference>
<dbReference type="InterPro" id="IPR003789">
    <property type="entry name" value="Asn/Gln_tRNA_amidoTrase-B-like"/>
</dbReference>
<dbReference type="InterPro" id="IPR042184">
    <property type="entry name" value="YqeY/Aim41_N"/>
</dbReference>
<keyword evidence="1" id="KW-0808">Transferase</keyword>
<reference evidence="1 2" key="1">
    <citation type="submission" date="2015-12" db="EMBL/GenBank/DDBJ databases">
        <title>Complete genome of Lacimicrobium alkaliphilum KCTC 32984.</title>
        <authorList>
            <person name="Kim S.-G."/>
            <person name="Lee Y.-J."/>
        </authorList>
    </citation>
    <scope>NUCLEOTIDE SEQUENCE [LARGE SCALE GENOMIC DNA]</scope>
    <source>
        <strain evidence="1 2">YelD216</strain>
    </source>
</reference>
<dbReference type="SUPFAM" id="SSF89095">
    <property type="entry name" value="GatB/YqeY motif"/>
    <property type="match status" value="1"/>
</dbReference>
<dbReference type="GO" id="GO:0016884">
    <property type="term" value="F:carbon-nitrogen ligase activity, with glutamine as amido-N-donor"/>
    <property type="evidence" value="ECO:0007669"/>
    <property type="project" value="InterPro"/>
</dbReference>
<sequence>MSLIDTLKDNQKQAMRDKDKLRLGTIRMALAEIKQREIDGRTELNESDVIAILTKMVKQRKDAQQQFEQAGRQDLAEKEAAEVVILQDFLPQPLSPAELDELIAQAMSETGAAGMQDMGKVMGWLKPKVQGRTDMGQLSGLIKSRLN</sequence>